<evidence type="ECO:0000256" key="1">
    <source>
        <dbReference type="SAM" id="MobiDB-lite"/>
    </source>
</evidence>
<organism evidence="2 3">
    <name type="scientific">Knipowitschia caucasica</name>
    <name type="common">Caucasian dwarf goby</name>
    <name type="synonym">Pomatoschistus caucasicus</name>
    <dbReference type="NCBI Taxonomy" id="637954"/>
    <lineage>
        <taxon>Eukaryota</taxon>
        <taxon>Metazoa</taxon>
        <taxon>Chordata</taxon>
        <taxon>Craniata</taxon>
        <taxon>Vertebrata</taxon>
        <taxon>Euteleostomi</taxon>
        <taxon>Actinopterygii</taxon>
        <taxon>Neopterygii</taxon>
        <taxon>Teleostei</taxon>
        <taxon>Neoteleostei</taxon>
        <taxon>Acanthomorphata</taxon>
        <taxon>Gobiaria</taxon>
        <taxon>Gobiiformes</taxon>
        <taxon>Gobioidei</taxon>
        <taxon>Gobiidae</taxon>
        <taxon>Gobiinae</taxon>
        <taxon>Knipowitschia</taxon>
    </lineage>
</organism>
<protein>
    <submittedName>
        <fullName evidence="2">Uncharacterized protein</fullName>
    </submittedName>
</protein>
<evidence type="ECO:0000313" key="2">
    <source>
        <dbReference type="EMBL" id="CAL1577832.1"/>
    </source>
</evidence>
<dbReference type="EMBL" id="OZ035835">
    <property type="protein sequence ID" value="CAL1577832.1"/>
    <property type="molecule type" value="Genomic_DNA"/>
</dbReference>
<accession>A0AAV2JJX3</accession>
<sequence length="73" mass="8158">MGVINRDLNPMRKRKNDSNNLKWLALAPGSILFGRSRLCIQPWDSPSDPPVLTPTDVFDGHREKGGGDEQWGV</sequence>
<gene>
    <name evidence="2" type="ORF">KC01_LOCUS9117</name>
</gene>
<feature type="compositionally biased region" description="Basic and acidic residues" evidence="1">
    <location>
        <begin position="58"/>
        <end position="67"/>
    </location>
</feature>
<name>A0AAV2JJX3_KNICA</name>
<dbReference type="AlphaFoldDB" id="A0AAV2JJX3"/>
<feature type="region of interest" description="Disordered" evidence="1">
    <location>
        <begin position="43"/>
        <end position="73"/>
    </location>
</feature>
<evidence type="ECO:0000313" key="3">
    <source>
        <dbReference type="Proteomes" id="UP001497482"/>
    </source>
</evidence>
<dbReference type="Proteomes" id="UP001497482">
    <property type="component" value="Chromosome 13"/>
</dbReference>
<keyword evidence="3" id="KW-1185">Reference proteome</keyword>
<proteinExistence type="predicted"/>
<reference evidence="2 3" key="1">
    <citation type="submission" date="2024-04" db="EMBL/GenBank/DDBJ databases">
        <authorList>
            <person name="Waldvogel A.-M."/>
            <person name="Schoenle A."/>
        </authorList>
    </citation>
    <scope>NUCLEOTIDE SEQUENCE [LARGE SCALE GENOMIC DNA]</scope>
</reference>